<dbReference type="Proteomes" id="UP000887116">
    <property type="component" value="Unassembled WGS sequence"/>
</dbReference>
<evidence type="ECO:0000313" key="2">
    <source>
        <dbReference type="Proteomes" id="UP000887116"/>
    </source>
</evidence>
<feature type="non-terminal residue" evidence="1">
    <location>
        <position position="1"/>
    </location>
</feature>
<dbReference type="AlphaFoldDB" id="A0A8X6FG26"/>
<gene>
    <name evidence="1" type="ORF">TNCT_566131</name>
</gene>
<name>A0A8X6FG26_TRICU</name>
<evidence type="ECO:0000313" key="1">
    <source>
        <dbReference type="EMBL" id="GFQ78566.1"/>
    </source>
</evidence>
<organism evidence="1 2">
    <name type="scientific">Trichonephila clavata</name>
    <name type="common">Joro spider</name>
    <name type="synonym">Nephila clavata</name>
    <dbReference type="NCBI Taxonomy" id="2740835"/>
    <lineage>
        <taxon>Eukaryota</taxon>
        <taxon>Metazoa</taxon>
        <taxon>Ecdysozoa</taxon>
        <taxon>Arthropoda</taxon>
        <taxon>Chelicerata</taxon>
        <taxon>Arachnida</taxon>
        <taxon>Araneae</taxon>
        <taxon>Araneomorphae</taxon>
        <taxon>Entelegynae</taxon>
        <taxon>Araneoidea</taxon>
        <taxon>Nephilidae</taxon>
        <taxon>Trichonephila</taxon>
    </lineage>
</organism>
<accession>A0A8X6FG26</accession>
<sequence length="51" mass="5928">LTSSTHLSSGIVPQRPFEKHFLFSRTEPIFQLTKSVHVGFEVCVREVRDHF</sequence>
<keyword evidence="2" id="KW-1185">Reference proteome</keyword>
<dbReference type="EMBL" id="BMAO01021935">
    <property type="protein sequence ID" value="GFQ78566.1"/>
    <property type="molecule type" value="Genomic_DNA"/>
</dbReference>
<protein>
    <submittedName>
        <fullName evidence="1">Uncharacterized protein</fullName>
    </submittedName>
</protein>
<proteinExistence type="predicted"/>
<comment type="caution">
    <text evidence="1">The sequence shown here is derived from an EMBL/GenBank/DDBJ whole genome shotgun (WGS) entry which is preliminary data.</text>
</comment>
<reference evidence="1" key="1">
    <citation type="submission" date="2020-07" db="EMBL/GenBank/DDBJ databases">
        <title>Multicomponent nature underlies the extraordinary mechanical properties of spider dragline silk.</title>
        <authorList>
            <person name="Kono N."/>
            <person name="Nakamura H."/>
            <person name="Mori M."/>
            <person name="Yoshida Y."/>
            <person name="Ohtoshi R."/>
            <person name="Malay A.D."/>
            <person name="Moran D.A.P."/>
            <person name="Tomita M."/>
            <person name="Numata K."/>
            <person name="Arakawa K."/>
        </authorList>
    </citation>
    <scope>NUCLEOTIDE SEQUENCE</scope>
</reference>